<evidence type="ECO:0000256" key="2">
    <source>
        <dbReference type="ARBA" id="ARBA00023125"/>
    </source>
</evidence>
<dbReference type="GO" id="GO:0005829">
    <property type="term" value="C:cytosol"/>
    <property type="evidence" value="ECO:0007669"/>
    <property type="project" value="TreeGrafter"/>
</dbReference>
<keyword evidence="3" id="KW-0010">Activator</keyword>
<dbReference type="PRINTS" id="PR00033">
    <property type="entry name" value="HTHASNC"/>
</dbReference>
<dbReference type="Proteomes" id="UP000522313">
    <property type="component" value="Unassembled WGS sequence"/>
</dbReference>
<protein>
    <submittedName>
        <fullName evidence="6">Lrp/AsnC family leucine-responsive transcriptional regulator</fullName>
    </submittedName>
</protein>
<feature type="domain" description="HTH asnC-type" evidence="5">
    <location>
        <begin position="15"/>
        <end position="76"/>
    </location>
</feature>
<dbReference type="InterPro" id="IPR036388">
    <property type="entry name" value="WH-like_DNA-bd_sf"/>
</dbReference>
<evidence type="ECO:0000256" key="3">
    <source>
        <dbReference type="ARBA" id="ARBA00023159"/>
    </source>
</evidence>
<dbReference type="EMBL" id="JACHBT010000009">
    <property type="protein sequence ID" value="MBB6504956.1"/>
    <property type="molecule type" value="Genomic_DNA"/>
</dbReference>
<dbReference type="SUPFAM" id="SSF54909">
    <property type="entry name" value="Dimeric alpha+beta barrel"/>
    <property type="match status" value="1"/>
</dbReference>
<organism evidence="6 7">
    <name type="scientific">Sphingomonas endophytica</name>
    <dbReference type="NCBI Taxonomy" id="869719"/>
    <lineage>
        <taxon>Bacteria</taxon>
        <taxon>Pseudomonadati</taxon>
        <taxon>Pseudomonadota</taxon>
        <taxon>Alphaproteobacteria</taxon>
        <taxon>Sphingomonadales</taxon>
        <taxon>Sphingomonadaceae</taxon>
        <taxon>Sphingomonas</taxon>
    </lineage>
</organism>
<reference evidence="6 7" key="2">
    <citation type="submission" date="2020-08" db="EMBL/GenBank/DDBJ databases">
        <authorList>
            <person name="Partida-Martinez L."/>
            <person name="Huntemann M."/>
            <person name="Clum A."/>
            <person name="Wang J."/>
            <person name="Palaniappan K."/>
            <person name="Ritter S."/>
            <person name="Chen I.-M."/>
            <person name="Stamatis D."/>
            <person name="Reddy T."/>
            <person name="O'Malley R."/>
            <person name="Daum C."/>
            <person name="Shapiro N."/>
            <person name="Ivanova N."/>
            <person name="Kyrpides N."/>
            <person name="Woyke T."/>
        </authorList>
    </citation>
    <scope>NUCLEOTIDE SEQUENCE [LARGE SCALE GENOMIC DNA]</scope>
    <source>
        <strain evidence="6 7">AS3.13</strain>
    </source>
</reference>
<dbReference type="Pfam" id="PF13412">
    <property type="entry name" value="HTH_24"/>
    <property type="match status" value="1"/>
</dbReference>
<dbReference type="Gene3D" id="3.30.70.920">
    <property type="match status" value="1"/>
</dbReference>
<dbReference type="GO" id="GO:0043565">
    <property type="term" value="F:sequence-specific DNA binding"/>
    <property type="evidence" value="ECO:0007669"/>
    <property type="project" value="InterPro"/>
</dbReference>
<gene>
    <name evidence="6" type="ORF">F4693_001937</name>
</gene>
<dbReference type="InterPro" id="IPR011008">
    <property type="entry name" value="Dimeric_a/b-barrel"/>
</dbReference>
<comment type="caution">
    <text evidence="6">The sequence shown here is derived from an EMBL/GenBank/DDBJ whole genome shotgun (WGS) entry which is preliminary data.</text>
</comment>
<dbReference type="InterPro" id="IPR000485">
    <property type="entry name" value="AsnC-type_HTH_dom"/>
</dbReference>
<accession>A0A7X0JEB5</accession>
<dbReference type="InterPro" id="IPR019887">
    <property type="entry name" value="Tscrpt_reg_AsnC/Lrp_C"/>
</dbReference>
<dbReference type="InterPro" id="IPR011991">
    <property type="entry name" value="ArsR-like_HTH"/>
</dbReference>
<evidence type="ECO:0000259" key="5">
    <source>
        <dbReference type="PROSITE" id="PS50956"/>
    </source>
</evidence>
<sequence>MTERTDQKAPASAPIDPFDRRIIDALRAEGRLSVTELARRVGLSKTPCQVRLRRLIEGGYIRGFRAIVDPARLGLDHVAFTEVKLSDTRETALEEFRRAVLRIPEVEECHMIASSFDYLLKVRTADIRRYREVLGERISSLPHVASTSTFVAMETIRDAGV</sequence>
<dbReference type="GO" id="GO:0043200">
    <property type="term" value="P:response to amino acid"/>
    <property type="evidence" value="ECO:0007669"/>
    <property type="project" value="TreeGrafter"/>
</dbReference>
<proteinExistence type="predicted"/>
<dbReference type="SMART" id="SM00344">
    <property type="entry name" value="HTH_ASNC"/>
    <property type="match status" value="1"/>
</dbReference>
<dbReference type="Pfam" id="PF01037">
    <property type="entry name" value="AsnC_trans_reg"/>
    <property type="match status" value="1"/>
</dbReference>
<dbReference type="PROSITE" id="PS00519">
    <property type="entry name" value="HTH_ASNC_1"/>
    <property type="match status" value="1"/>
</dbReference>
<evidence type="ECO:0000256" key="4">
    <source>
        <dbReference type="ARBA" id="ARBA00023163"/>
    </source>
</evidence>
<dbReference type="RefSeq" id="WP_184505495.1">
    <property type="nucleotide sequence ID" value="NZ_JACHBT010000009.1"/>
</dbReference>
<dbReference type="GO" id="GO:0006355">
    <property type="term" value="P:regulation of DNA-templated transcription"/>
    <property type="evidence" value="ECO:0007669"/>
    <property type="project" value="UniProtKB-ARBA"/>
</dbReference>
<dbReference type="AlphaFoldDB" id="A0A7X0JEB5"/>
<keyword evidence="4" id="KW-0804">Transcription</keyword>
<dbReference type="SUPFAM" id="SSF46785">
    <property type="entry name" value="Winged helix' DNA-binding domain"/>
    <property type="match status" value="1"/>
</dbReference>
<keyword evidence="1" id="KW-0805">Transcription regulation</keyword>
<name>A0A7X0JEB5_9SPHN</name>
<dbReference type="CDD" id="cd00090">
    <property type="entry name" value="HTH_ARSR"/>
    <property type="match status" value="1"/>
</dbReference>
<keyword evidence="2" id="KW-0238">DNA-binding</keyword>
<dbReference type="Gene3D" id="1.10.10.10">
    <property type="entry name" value="Winged helix-like DNA-binding domain superfamily/Winged helix DNA-binding domain"/>
    <property type="match status" value="1"/>
</dbReference>
<dbReference type="PROSITE" id="PS50956">
    <property type="entry name" value="HTH_ASNC_2"/>
    <property type="match status" value="1"/>
</dbReference>
<dbReference type="InterPro" id="IPR036390">
    <property type="entry name" value="WH_DNA-bd_sf"/>
</dbReference>
<evidence type="ECO:0000313" key="6">
    <source>
        <dbReference type="EMBL" id="MBB6504956.1"/>
    </source>
</evidence>
<dbReference type="PANTHER" id="PTHR30154">
    <property type="entry name" value="LEUCINE-RESPONSIVE REGULATORY PROTEIN"/>
    <property type="match status" value="1"/>
</dbReference>
<evidence type="ECO:0000313" key="7">
    <source>
        <dbReference type="Proteomes" id="UP000522313"/>
    </source>
</evidence>
<reference evidence="6 7" key="1">
    <citation type="submission" date="2020-08" db="EMBL/GenBank/DDBJ databases">
        <title>The Agave Microbiome: Exploring the role of microbial communities in plant adaptations to desert environments.</title>
        <authorList>
            <person name="Partida-Martinez L.P."/>
        </authorList>
    </citation>
    <scope>NUCLEOTIDE SEQUENCE [LARGE SCALE GENOMIC DNA]</scope>
    <source>
        <strain evidence="6 7">AS3.13</strain>
    </source>
</reference>
<dbReference type="PANTHER" id="PTHR30154:SF0">
    <property type="entry name" value="LEUCINE-RESPONSIVE REGULATORY PROTEIN"/>
    <property type="match status" value="1"/>
</dbReference>
<evidence type="ECO:0000256" key="1">
    <source>
        <dbReference type="ARBA" id="ARBA00023015"/>
    </source>
</evidence>
<dbReference type="InterPro" id="IPR019888">
    <property type="entry name" value="Tscrpt_reg_AsnC-like"/>
</dbReference>
<dbReference type="InterPro" id="IPR019885">
    <property type="entry name" value="Tscrpt_reg_HTH_AsnC-type_CS"/>
</dbReference>